<protein>
    <recommendedName>
        <fullName evidence="7">C-X-C motif chemokine</fullName>
    </recommendedName>
</protein>
<dbReference type="InterPro" id="IPR036048">
    <property type="entry name" value="Interleukin_8-like_sf"/>
</dbReference>
<dbReference type="Ensembl" id="ENSSANT00000096335.1">
    <property type="protein sequence ID" value="ENSSANP00000090695.1"/>
    <property type="gene ID" value="ENSSANG00000044836.1"/>
</dbReference>
<proteinExistence type="inferred from homology"/>
<evidence type="ECO:0000256" key="6">
    <source>
        <dbReference type="ARBA" id="ARBA00054901"/>
    </source>
</evidence>
<evidence type="ECO:0000256" key="1">
    <source>
        <dbReference type="ARBA" id="ARBA00004613"/>
    </source>
</evidence>
<evidence type="ECO:0000256" key="4">
    <source>
        <dbReference type="ARBA" id="ARBA00022525"/>
    </source>
</evidence>
<evidence type="ECO:0000256" key="5">
    <source>
        <dbReference type="ARBA" id="ARBA00023157"/>
    </source>
</evidence>
<dbReference type="SMART" id="SM00199">
    <property type="entry name" value="SCY"/>
    <property type="match status" value="1"/>
</dbReference>
<dbReference type="CDD" id="cd00273">
    <property type="entry name" value="Chemokine_CXC"/>
    <property type="match status" value="1"/>
</dbReference>
<evidence type="ECO:0000259" key="8">
    <source>
        <dbReference type="SMART" id="SM00199"/>
    </source>
</evidence>
<dbReference type="PRINTS" id="PR00437">
    <property type="entry name" value="SMALLCYTKCXC"/>
</dbReference>
<keyword evidence="4 7" id="KW-0964">Secreted</keyword>
<name>A0A671S3U5_9TELE</name>
<evidence type="ECO:0000256" key="3">
    <source>
        <dbReference type="ARBA" id="ARBA00022514"/>
    </source>
</evidence>
<reference evidence="9" key="2">
    <citation type="submission" date="2025-09" db="UniProtKB">
        <authorList>
            <consortium name="Ensembl"/>
        </authorList>
    </citation>
    <scope>IDENTIFICATION</scope>
</reference>
<dbReference type="InterPro" id="IPR001811">
    <property type="entry name" value="Chemokine_IL8-like_dom"/>
</dbReference>
<dbReference type="PROSITE" id="PS00471">
    <property type="entry name" value="SMALL_CYTOKINES_CXC"/>
    <property type="match status" value="1"/>
</dbReference>
<evidence type="ECO:0000256" key="2">
    <source>
        <dbReference type="ARBA" id="ARBA00010665"/>
    </source>
</evidence>
<dbReference type="PANTHER" id="PTHR12015:SF195">
    <property type="entry name" value="CHEMOKINE INTERLEUKIN-8-LIKE DOMAIN-CONTAINING PROTEIN"/>
    <property type="match status" value="1"/>
</dbReference>
<reference evidence="9" key="1">
    <citation type="submission" date="2025-08" db="UniProtKB">
        <authorList>
            <consortium name="Ensembl"/>
        </authorList>
    </citation>
    <scope>IDENTIFICATION</scope>
</reference>
<dbReference type="GO" id="GO:0006955">
    <property type="term" value="P:immune response"/>
    <property type="evidence" value="ECO:0007669"/>
    <property type="project" value="InterPro"/>
</dbReference>
<dbReference type="Pfam" id="PF00048">
    <property type="entry name" value="IL8"/>
    <property type="match status" value="1"/>
</dbReference>
<dbReference type="GO" id="GO:0008009">
    <property type="term" value="F:chemokine activity"/>
    <property type="evidence" value="ECO:0007669"/>
    <property type="project" value="InterPro"/>
</dbReference>
<dbReference type="SUPFAM" id="SSF54117">
    <property type="entry name" value="Interleukin 8-like chemokines"/>
    <property type="match status" value="1"/>
</dbReference>
<dbReference type="InterPro" id="IPR039809">
    <property type="entry name" value="Chemokine_b/g/d"/>
</dbReference>
<comment type="similarity">
    <text evidence="2 7">Belongs to the intercrine alpha (chemokine CxC) family.</text>
</comment>
<comment type="function">
    <text evidence="6">Ligand for cxcr3.2. Chemotactic for macrophages.</text>
</comment>
<accession>A0A671S3U5</accession>
<dbReference type="InterPro" id="IPR001089">
    <property type="entry name" value="Chemokine_CXC"/>
</dbReference>
<dbReference type="FunFam" id="2.40.50.40:FF:000004">
    <property type="entry name" value="C-X-C motif chemokine"/>
    <property type="match status" value="1"/>
</dbReference>
<evidence type="ECO:0000256" key="7">
    <source>
        <dbReference type="RuleBase" id="RU361149"/>
    </source>
</evidence>
<dbReference type="Proteomes" id="UP000472260">
    <property type="component" value="Unassembled WGS sequence"/>
</dbReference>
<dbReference type="Gene3D" id="2.40.50.40">
    <property type="match status" value="1"/>
</dbReference>
<evidence type="ECO:0000313" key="9">
    <source>
        <dbReference type="Ensembl" id="ENSSANP00000090695.1"/>
    </source>
</evidence>
<keyword evidence="3 7" id="KW-0202">Cytokine</keyword>
<keyword evidence="5" id="KW-1015">Disulfide bond</keyword>
<dbReference type="GO" id="GO:0042056">
    <property type="term" value="F:chemoattractant activity"/>
    <property type="evidence" value="ECO:0007669"/>
    <property type="project" value="UniProtKB-ARBA"/>
</dbReference>
<evidence type="ECO:0000313" key="10">
    <source>
        <dbReference type="Proteomes" id="UP000472260"/>
    </source>
</evidence>
<dbReference type="InterPro" id="IPR018048">
    <property type="entry name" value="Chemokine_CXC_CS"/>
</dbReference>
<dbReference type="AlphaFoldDB" id="A0A671S3U5"/>
<dbReference type="GO" id="GO:0006952">
    <property type="term" value="P:defense response"/>
    <property type="evidence" value="ECO:0007669"/>
    <property type="project" value="InterPro"/>
</dbReference>
<comment type="subcellular location">
    <subcellularLocation>
        <location evidence="1 7">Secreted</location>
    </subcellularLocation>
</comment>
<organism evidence="9 10">
    <name type="scientific">Sinocyclocheilus anshuiensis</name>
    <dbReference type="NCBI Taxonomy" id="1608454"/>
    <lineage>
        <taxon>Eukaryota</taxon>
        <taxon>Metazoa</taxon>
        <taxon>Chordata</taxon>
        <taxon>Craniata</taxon>
        <taxon>Vertebrata</taxon>
        <taxon>Euteleostomi</taxon>
        <taxon>Actinopterygii</taxon>
        <taxon>Neopterygii</taxon>
        <taxon>Teleostei</taxon>
        <taxon>Ostariophysi</taxon>
        <taxon>Cypriniformes</taxon>
        <taxon>Cyprinidae</taxon>
        <taxon>Cyprininae</taxon>
        <taxon>Sinocyclocheilus</taxon>
    </lineage>
</organism>
<keyword evidence="7" id="KW-0145">Chemotaxis</keyword>
<keyword evidence="10" id="KW-1185">Reference proteome</keyword>
<sequence length="111" mass="12614">QNCCTLLFYKPLFPANGCVPPSAVQPLGAGYNSRCVCLKLESRIIPQENLRRVEILPRGPHCKTTEVIAGLSSGERICLNPRTPWVKKLILFIERKDHDSGKRYPFDCIWM</sequence>
<dbReference type="GO" id="GO:0005615">
    <property type="term" value="C:extracellular space"/>
    <property type="evidence" value="ECO:0007669"/>
    <property type="project" value="UniProtKB-UniRule"/>
</dbReference>
<dbReference type="PANTHER" id="PTHR12015">
    <property type="entry name" value="SMALL INDUCIBLE CYTOKINE A"/>
    <property type="match status" value="1"/>
</dbReference>
<dbReference type="InterPro" id="IPR033899">
    <property type="entry name" value="CXC_Chemokine_domain"/>
</dbReference>
<feature type="domain" description="Chemokine interleukin-8-like" evidence="8">
    <location>
        <begin position="32"/>
        <end position="93"/>
    </location>
</feature>